<feature type="domain" description="HTH marR-type" evidence="2">
    <location>
        <begin position="8"/>
        <end position="50"/>
    </location>
</feature>
<dbReference type="InterPro" id="IPR000835">
    <property type="entry name" value="HTH_MarR-typ"/>
</dbReference>
<name>A0ABT0H0I9_9HYPH</name>
<dbReference type="SUPFAM" id="SSF46785">
    <property type="entry name" value="Winged helix' DNA-binding domain"/>
    <property type="match status" value="1"/>
</dbReference>
<dbReference type="InterPro" id="IPR036388">
    <property type="entry name" value="WH-like_DNA-bd_sf"/>
</dbReference>
<dbReference type="Gene3D" id="1.10.10.10">
    <property type="entry name" value="Winged helix-like DNA-binding domain superfamily/Winged helix DNA-binding domain"/>
    <property type="match status" value="1"/>
</dbReference>
<comment type="caution">
    <text evidence="3">The sequence shown here is derived from an EMBL/GenBank/DDBJ whole genome shotgun (WGS) entry which is preliminary data.</text>
</comment>
<evidence type="ECO:0000256" key="1">
    <source>
        <dbReference type="SAM" id="MobiDB-lite"/>
    </source>
</evidence>
<dbReference type="EMBL" id="JALNMJ010000022">
    <property type="protein sequence ID" value="MCK7615194.1"/>
    <property type="molecule type" value="Genomic_DNA"/>
</dbReference>
<accession>A0ABT0H0I9</accession>
<evidence type="ECO:0000313" key="3">
    <source>
        <dbReference type="EMBL" id="MCK7615194.1"/>
    </source>
</evidence>
<protein>
    <submittedName>
        <fullName evidence="3">Winged helix-turn-helix domain-containing protein</fullName>
    </submittedName>
</protein>
<dbReference type="RefSeq" id="WP_248158252.1">
    <property type="nucleotide sequence ID" value="NZ_JALNMJ010000022.1"/>
</dbReference>
<proteinExistence type="predicted"/>
<evidence type="ECO:0000259" key="2">
    <source>
        <dbReference type="Pfam" id="PF12802"/>
    </source>
</evidence>
<dbReference type="CDD" id="cd00090">
    <property type="entry name" value="HTH_ARSR"/>
    <property type="match status" value="1"/>
</dbReference>
<feature type="region of interest" description="Disordered" evidence="1">
    <location>
        <begin position="68"/>
        <end position="123"/>
    </location>
</feature>
<evidence type="ECO:0000313" key="4">
    <source>
        <dbReference type="Proteomes" id="UP001431221"/>
    </source>
</evidence>
<feature type="compositionally biased region" description="Polar residues" evidence="1">
    <location>
        <begin position="108"/>
        <end position="120"/>
    </location>
</feature>
<sequence>MTVDAVEETGADVWVSIAELARLNGVSKQAVSKRVKRFEDAGQLTVRKNGRERHVNAAVYARLVKDTTDPAQALRNPDHTLSTGALPETQTGTEDAGAGGDEDQPAQSDSDNGAPRQSYSDAKARRAEIDAEIAWLDYQERIGNLISRDEADAKQFETFRRIRDRLMGLPATCAELLAAAPDARAIRVMLSDEIRKALDESADFLEEEEDDSGNDED</sequence>
<organism evidence="3 4">
    <name type="scientific">Roseibium sediminicola</name>
    <dbReference type="NCBI Taxonomy" id="2933272"/>
    <lineage>
        <taxon>Bacteria</taxon>
        <taxon>Pseudomonadati</taxon>
        <taxon>Pseudomonadota</taxon>
        <taxon>Alphaproteobacteria</taxon>
        <taxon>Hyphomicrobiales</taxon>
        <taxon>Stappiaceae</taxon>
        <taxon>Roseibium</taxon>
    </lineage>
</organism>
<keyword evidence="4" id="KW-1185">Reference proteome</keyword>
<dbReference type="InterPro" id="IPR036390">
    <property type="entry name" value="WH_DNA-bd_sf"/>
</dbReference>
<dbReference type="Proteomes" id="UP001431221">
    <property type="component" value="Unassembled WGS sequence"/>
</dbReference>
<gene>
    <name evidence="3" type="ORF">M0H32_23765</name>
</gene>
<reference evidence="3" key="1">
    <citation type="submission" date="2022-04" db="EMBL/GenBank/DDBJ databases">
        <title>Roseibium sp. CAU 1639 isolated from mud.</title>
        <authorList>
            <person name="Kim W."/>
        </authorList>
    </citation>
    <scope>NUCLEOTIDE SEQUENCE</scope>
    <source>
        <strain evidence="3">CAU 1639</strain>
    </source>
</reference>
<dbReference type="InterPro" id="IPR011991">
    <property type="entry name" value="ArsR-like_HTH"/>
</dbReference>
<dbReference type="Pfam" id="PF12802">
    <property type="entry name" value="MarR_2"/>
    <property type="match status" value="1"/>
</dbReference>